<dbReference type="GO" id="GO:0003735">
    <property type="term" value="F:structural constituent of ribosome"/>
    <property type="evidence" value="ECO:0007669"/>
    <property type="project" value="InterPro"/>
</dbReference>
<evidence type="ECO:0000256" key="4">
    <source>
        <dbReference type="PIRNR" id="PIRNR002129"/>
    </source>
</evidence>
<dbReference type="InterPro" id="IPR014401">
    <property type="entry name" value="Ribosomal_eS6-like"/>
</dbReference>
<dbReference type="GO" id="GO:0006412">
    <property type="term" value="P:translation"/>
    <property type="evidence" value="ECO:0007669"/>
    <property type="project" value="InterPro"/>
</dbReference>
<organism evidence="5 6">
    <name type="scientific">Enterospora canceri</name>
    <dbReference type="NCBI Taxonomy" id="1081671"/>
    <lineage>
        <taxon>Eukaryota</taxon>
        <taxon>Fungi</taxon>
        <taxon>Fungi incertae sedis</taxon>
        <taxon>Microsporidia</taxon>
        <taxon>Enterocytozoonidae</taxon>
        <taxon>Enterospora</taxon>
    </lineage>
</organism>
<dbReference type="GO" id="GO:0005840">
    <property type="term" value="C:ribosome"/>
    <property type="evidence" value="ECO:0007669"/>
    <property type="project" value="UniProtKB-KW"/>
</dbReference>
<evidence type="ECO:0000256" key="1">
    <source>
        <dbReference type="ARBA" id="ARBA00009312"/>
    </source>
</evidence>
<dbReference type="EMBL" id="LWDP01000004">
    <property type="protein sequence ID" value="ORD95054.1"/>
    <property type="molecule type" value="Genomic_DNA"/>
</dbReference>
<evidence type="ECO:0000313" key="6">
    <source>
        <dbReference type="Proteomes" id="UP000192639"/>
    </source>
</evidence>
<dbReference type="InterPro" id="IPR001377">
    <property type="entry name" value="Ribosomal_eS6"/>
</dbReference>
<sequence>MKLNIAHPANGSQKCVEMSAKEEQRFFGKKIGEQFDGAIISPEFEGTFLQIQGGNDYQGICMVSNQETTKRLRLLLKEGDIGYKCKRRGVRRRKTVRGSMVSNETQVLNLIIVKENKPIEGLTDVVKPQSHLPKKESKLCALLGLEAGANIREHLSKTMPGEKLPNIRIVRRITQKELERREARKTVREARKKKLVEDMKRYEGVHGALN</sequence>
<dbReference type="AlphaFoldDB" id="A0A1Y1S9C7"/>
<accession>A0A1Y1S9C7</accession>
<name>A0A1Y1S9C7_9MICR</name>
<evidence type="ECO:0000256" key="3">
    <source>
        <dbReference type="ARBA" id="ARBA00023274"/>
    </source>
</evidence>
<gene>
    <name evidence="5" type="ORF">ECANGB1_2471</name>
</gene>
<comment type="caution">
    <text evidence="5">The sequence shown here is derived from an EMBL/GenBank/DDBJ whole genome shotgun (WGS) entry which is preliminary data.</text>
</comment>
<dbReference type="PANTHER" id="PTHR11502">
    <property type="entry name" value="40S RIBOSOMAL PROTEIN S6"/>
    <property type="match status" value="1"/>
</dbReference>
<keyword evidence="6" id="KW-1185">Reference proteome</keyword>
<comment type="similarity">
    <text evidence="1 4">Belongs to the eukaryotic ribosomal protein eS6 family.</text>
</comment>
<dbReference type="Pfam" id="PF01092">
    <property type="entry name" value="Ribosomal_S6e"/>
    <property type="match status" value="1"/>
</dbReference>
<dbReference type="OrthoDB" id="10260596at2759"/>
<dbReference type="GO" id="GO:1990904">
    <property type="term" value="C:ribonucleoprotein complex"/>
    <property type="evidence" value="ECO:0007669"/>
    <property type="project" value="UniProtKB-KW"/>
</dbReference>
<evidence type="ECO:0000313" key="5">
    <source>
        <dbReference type="EMBL" id="ORD95054.1"/>
    </source>
</evidence>
<keyword evidence="3 4" id="KW-0687">Ribonucleoprotein</keyword>
<dbReference type="Proteomes" id="UP000192639">
    <property type="component" value="Unassembled WGS sequence"/>
</dbReference>
<dbReference type="VEuPathDB" id="MicrosporidiaDB:ECANGB1_2471"/>
<reference evidence="5 6" key="1">
    <citation type="journal article" date="2017" name="Environ. Microbiol.">
        <title>Decay of the glycolytic pathway and adaptation to intranuclear parasitism within Enterocytozoonidae microsporidia.</title>
        <authorList>
            <person name="Wiredu Boakye D."/>
            <person name="Jaroenlak P."/>
            <person name="Prachumwat A."/>
            <person name="Williams T.A."/>
            <person name="Bateman K.S."/>
            <person name="Itsathitphaisarn O."/>
            <person name="Sritunyalucksana K."/>
            <person name="Paszkiewicz K.H."/>
            <person name="Moore K.A."/>
            <person name="Stentiford G.D."/>
            <person name="Williams B.A."/>
        </authorList>
    </citation>
    <scope>NUCLEOTIDE SEQUENCE [LARGE SCALE GENOMIC DNA]</scope>
    <source>
        <strain evidence="5 6">GB1</strain>
    </source>
</reference>
<protein>
    <recommendedName>
        <fullName evidence="4">40S ribosomal protein S6</fullName>
    </recommendedName>
</protein>
<dbReference type="PIRSF" id="PIRSF002129">
    <property type="entry name" value="Ribosom_S6_euk"/>
    <property type="match status" value="1"/>
</dbReference>
<proteinExistence type="inferred from homology"/>
<keyword evidence="2 4" id="KW-0689">Ribosomal protein</keyword>
<evidence type="ECO:0000256" key="2">
    <source>
        <dbReference type="ARBA" id="ARBA00022980"/>
    </source>
</evidence>
<dbReference type="SMART" id="SM01405">
    <property type="entry name" value="Ribosomal_S6e"/>
    <property type="match status" value="1"/>
</dbReference>